<keyword evidence="2" id="KW-0805">Transcription regulation</keyword>
<keyword evidence="3" id="KW-0238">DNA-binding</keyword>
<dbReference type="Gene3D" id="1.10.10.10">
    <property type="entry name" value="Winged helix-like DNA-binding domain superfamily/Winged helix DNA-binding domain"/>
    <property type="match status" value="1"/>
</dbReference>
<dbReference type="SUPFAM" id="SSF53850">
    <property type="entry name" value="Periplasmic binding protein-like II"/>
    <property type="match status" value="1"/>
</dbReference>
<dbReference type="AlphaFoldDB" id="A0A2M8S5G4"/>
<dbReference type="GO" id="GO:0043565">
    <property type="term" value="F:sequence-specific DNA binding"/>
    <property type="evidence" value="ECO:0007669"/>
    <property type="project" value="TreeGrafter"/>
</dbReference>
<dbReference type="PROSITE" id="PS50931">
    <property type="entry name" value="HTH_LYSR"/>
    <property type="match status" value="1"/>
</dbReference>
<dbReference type="GO" id="GO:0003700">
    <property type="term" value="F:DNA-binding transcription factor activity"/>
    <property type="evidence" value="ECO:0007669"/>
    <property type="project" value="InterPro"/>
</dbReference>
<dbReference type="PANTHER" id="PTHR30537">
    <property type="entry name" value="HTH-TYPE TRANSCRIPTIONAL REGULATOR"/>
    <property type="match status" value="1"/>
</dbReference>
<dbReference type="CDD" id="cd08422">
    <property type="entry name" value="PBP2_CrgA_like"/>
    <property type="match status" value="1"/>
</dbReference>
<dbReference type="InterPro" id="IPR036388">
    <property type="entry name" value="WH-like_DNA-bd_sf"/>
</dbReference>
<dbReference type="FunFam" id="1.10.10.10:FF:000001">
    <property type="entry name" value="LysR family transcriptional regulator"/>
    <property type="match status" value="1"/>
</dbReference>
<name>A0A2M8S5G4_9PAST</name>
<evidence type="ECO:0000256" key="4">
    <source>
        <dbReference type="ARBA" id="ARBA00023163"/>
    </source>
</evidence>
<sequence length="295" mass="33152">MDKLNAISVFCRVVESQSFTQAAAQQNISVAMASKLVSQLEEQLKTRLLQRTTRKIVPTEAGLIYYQRCQVILTELDEADSSISNHATSLQGNLTVSVPRDFGLLFITPNLSQFVKTHPNLHVNIEFTDRKVDLVAEGYDLALRIGQLTESSLVAKKVASSTMHVVASPAYLAENGIPEFPEALQKHQCLIYNSPHNFTWELTKNKHTHRVKLQSKLVSNNGLTLTELAKSGIGIINSPRFLIEKELQSGELVEIFADYQQNKIDLNVLYPHRRYLAAKVRAFIDFLSELDLCKN</sequence>
<dbReference type="InterPro" id="IPR036390">
    <property type="entry name" value="WH_DNA-bd_sf"/>
</dbReference>
<dbReference type="PANTHER" id="PTHR30537:SF5">
    <property type="entry name" value="HTH-TYPE TRANSCRIPTIONAL ACTIVATOR TTDR-RELATED"/>
    <property type="match status" value="1"/>
</dbReference>
<dbReference type="SUPFAM" id="SSF46785">
    <property type="entry name" value="Winged helix' DNA-binding domain"/>
    <property type="match status" value="1"/>
</dbReference>
<dbReference type="InterPro" id="IPR005119">
    <property type="entry name" value="LysR_subst-bd"/>
</dbReference>
<comment type="caution">
    <text evidence="6">The sequence shown here is derived from an EMBL/GenBank/DDBJ whole genome shotgun (WGS) entry which is preliminary data.</text>
</comment>
<dbReference type="InterPro" id="IPR058163">
    <property type="entry name" value="LysR-type_TF_proteobact-type"/>
</dbReference>
<keyword evidence="7" id="KW-1185">Reference proteome</keyword>
<evidence type="ECO:0000259" key="5">
    <source>
        <dbReference type="PROSITE" id="PS50931"/>
    </source>
</evidence>
<evidence type="ECO:0000313" key="7">
    <source>
        <dbReference type="Proteomes" id="UP000229329"/>
    </source>
</evidence>
<dbReference type="Pfam" id="PF00126">
    <property type="entry name" value="HTH_1"/>
    <property type="match status" value="1"/>
</dbReference>
<protein>
    <submittedName>
        <fullName evidence="6">LysR family transcriptional regulator</fullName>
    </submittedName>
</protein>
<dbReference type="InterPro" id="IPR000847">
    <property type="entry name" value="LysR_HTH_N"/>
</dbReference>
<dbReference type="GO" id="GO:0006351">
    <property type="term" value="P:DNA-templated transcription"/>
    <property type="evidence" value="ECO:0007669"/>
    <property type="project" value="TreeGrafter"/>
</dbReference>
<gene>
    <name evidence="6" type="ORF">CVP05_00695</name>
</gene>
<dbReference type="Pfam" id="PF03466">
    <property type="entry name" value="LysR_substrate"/>
    <property type="match status" value="1"/>
</dbReference>
<dbReference type="Gene3D" id="3.40.190.290">
    <property type="match status" value="1"/>
</dbReference>
<accession>A0A2M8S5G4</accession>
<comment type="similarity">
    <text evidence="1">Belongs to the LysR transcriptional regulatory family.</text>
</comment>
<feature type="domain" description="HTH lysR-type" evidence="5">
    <location>
        <begin position="1"/>
        <end position="59"/>
    </location>
</feature>
<evidence type="ECO:0000313" key="6">
    <source>
        <dbReference type="EMBL" id="PJG86363.1"/>
    </source>
</evidence>
<dbReference type="EMBL" id="PHHA01000002">
    <property type="protein sequence ID" value="PJG86363.1"/>
    <property type="molecule type" value="Genomic_DNA"/>
</dbReference>
<dbReference type="Proteomes" id="UP000229329">
    <property type="component" value="Unassembled WGS sequence"/>
</dbReference>
<dbReference type="FunFam" id="3.40.190.290:FF:000001">
    <property type="entry name" value="Transcriptional regulator, LysR family"/>
    <property type="match status" value="1"/>
</dbReference>
<dbReference type="RefSeq" id="WP_100287639.1">
    <property type="nucleotide sequence ID" value="NZ_PHHA01000002.1"/>
</dbReference>
<evidence type="ECO:0000256" key="1">
    <source>
        <dbReference type="ARBA" id="ARBA00009437"/>
    </source>
</evidence>
<dbReference type="OrthoDB" id="8885940at2"/>
<evidence type="ECO:0000256" key="3">
    <source>
        <dbReference type="ARBA" id="ARBA00023125"/>
    </source>
</evidence>
<evidence type="ECO:0000256" key="2">
    <source>
        <dbReference type="ARBA" id="ARBA00023015"/>
    </source>
</evidence>
<reference evidence="6 7" key="1">
    <citation type="submission" date="2017-11" db="EMBL/GenBank/DDBJ databases">
        <title>Reclassification of Bisgaard taxon 7 as Conservatibacter flavescens gen. nov., sp. nov.</title>
        <authorList>
            <person name="Christensen H."/>
        </authorList>
    </citation>
    <scope>NUCLEOTIDE SEQUENCE [LARGE SCALE GENOMIC DNA]</scope>
    <source>
        <strain evidence="6 7">7_4</strain>
    </source>
</reference>
<keyword evidence="4" id="KW-0804">Transcription</keyword>
<organism evidence="6 7">
    <name type="scientific">Conservatibacter flavescens</name>
    <dbReference type="NCBI Taxonomy" id="28161"/>
    <lineage>
        <taxon>Bacteria</taxon>
        <taxon>Pseudomonadati</taxon>
        <taxon>Pseudomonadota</taxon>
        <taxon>Gammaproteobacteria</taxon>
        <taxon>Pasteurellales</taxon>
        <taxon>Pasteurellaceae</taxon>
        <taxon>Conservatibacter</taxon>
    </lineage>
</organism>
<proteinExistence type="inferred from homology"/>